<organism evidence="1 2">
    <name type="scientific">Ambrosiozyma monospora</name>
    <name type="common">Yeast</name>
    <name type="synonym">Endomycopsis monosporus</name>
    <dbReference type="NCBI Taxonomy" id="43982"/>
    <lineage>
        <taxon>Eukaryota</taxon>
        <taxon>Fungi</taxon>
        <taxon>Dikarya</taxon>
        <taxon>Ascomycota</taxon>
        <taxon>Saccharomycotina</taxon>
        <taxon>Pichiomycetes</taxon>
        <taxon>Pichiales</taxon>
        <taxon>Pichiaceae</taxon>
        <taxon>Ambrosiozyma</taxon>
    </lineage>
</organism>
<gene>
    <name evidence="1" type="ORF">Amon02_000541000</name>
</gene>
<name>A0ACB5T6M3_AMBMO</name>
<reference evidence="1" key="1">
    <citation type="submission" date="2023-04" db="EMBL/GenBank/DDBJ databases">
        <title>Ambrosiozyma monospora NBRC 10751.</title>
        <authorList>
            <person name="Ichikawa N."/>
            <person name="Sato H."/>
            <person name="Tonouchi N."/>
        </authorList>
    </citation>
    <scope>NUCLEOTIDE SEQUENCE</scope>
    <source>
        <strain evidence="1">NBRC 10751</strain>
    </source>
</reference>
<sequence>MTYIVTKTDEVDEDDEDDDGAGEDLNGNFNWLHRFSSLKKINLIIEDLDWDSVYPIKLESYTIGILTICRDDRNAVLLNMPKLRELWIGDNLYRHREDMGKLENLQFIA</sequence>
<proteinExistence type="predicted"/>
<dbReference type="EMBL" id="BSXS01003968">
    <property type="protein sequence ID" value="GME82254.1"/>
    <property type="molecule type" value="Genomic_DNA"/>
</dbReference>
<comment type="caution">
    <text evidence="1">The sequence shown here is derived from an EMBL/GenBank/DDBJ whole genome shotgun (WGS) entry which is preliminary data.</text>
</comment>
<dbReference type="Proteomes" id="UP001165064">
    <property type="component" value="Unassembled WGS sequence"/>
</dbReference>
<protein>
    <submittedName>
        <fullName evidence="1">Unnamed protein product</fullName>
    </submittedName>
</protein>
<keyword evidence="2" id="KW-1185">Reference proteome</keyword>
<evidence type="ECO:0000313" key="2">
    <source>
        <dbReference type="Proteomes" id="UP001165064"/>
    </source>
</evidence>
<evidence type="ECO:0000313" key="1">
    <source>
        <dbReference type="EMBL" id="GME82254.1"/>
    </source>
</evidence>
<accession>A0ACB5T6M3</accession>